<dbReference type="InterPro" id="IPR036390">
    <property type="entry name" value="WH_DNA-bd_sf"/>
</dbReference>
<dbReference type="Gene3D" id="1.10.10.10">
    <property type="entry name" value="Winged helix-like DNA-binding domain superfamily/Winged helix DNA-binding domain"/>
    <property type="match status" value="1"/>
</dbReference>
<dbReference type="InterPro" id="IPR000524">
    <property type="entry name" value="Tscrpt_reg_HTH_GntR"/>
</dbReference>
<dbReference type="PANTHER" id="PTHR43537:SF5">
    <property type="entry name" value="UXU OPERON TRANSCRIPTIONAL REGULATOR"/>
    <property type="match status" value="1"/>
</dbReference>
<dbReference type="Pfam" id="PF00392">
    <property type="entry name" value="GntR"/>
    <property type="match status" value="1"/>
</dbReference>
<keyword evidence="3" id="KW-0804">Transcription</keyword>
<evidence type="ECO:0000259" key="4">
    <source>
        <dbReference type="PROSITE" id="PS50949"/>
    </source>
</evidence>
<dbReference type="Pfam" id="PF07729">
    <property type="entry name" value="FCD"/>
    <property type="match status" value="1"/>
</dbReference>
<dbReference type="SMART" id="SM00895">
    <property type="entry name" value="FCD"/>
    <property type="match status" value="1"/>
</dbReference>
<evidence type="ECO:0000313" key="6">
    <source>
        <dbReference type="Proteomes" id="UP001597211"/>
    </source>
</evidence>
<dbReference type="SUPFAM" id="SSF46785">
    <property type="entry name" value="Winged helix' DNA-binding domain"/>
    <property type="match status" value="1"/>
</dbReference>
<reference evidence="6" key="1">
    <citation type="journal article" date="2019" name="Int. J. Syst. Evol. Microbiol.">
        <title>The Global Catalogue of Microorganisms (GCM) 10K type strain sequencing project: providing services to taxonomists for standard genome sequencing and annotation.</title>
        <authorList>
            <consortium name="The Broad Institute Genomics Platform"/>
            <consortium name="The Broad Institute Genome Sequencing Center for Infectious Disease"/>
            <person name="Wu L."/>
            <person name="Ma J."/>
        </authorList>
    </citation>
    <scope>NUCLEOTIDE SEQUENCE [LARGE SCALE GENOMIC DNA]</scope>
    <source>
        <strain evidence="6">CCUG 48216</strain>
    </source>
</reference>
<sequence length="244" mass="27424">MISLLVTWKTSTSGSVANGSLFIKSYLLGSSTLCENVTKKLKSDILSGQYEPGFPLIVSELAKSFEVSVAVVREALTRLASQGLVSQNPNHGFSVKTVSEEELNSIVEARLLNESAALRQSIAHGDLTWESNVIAIHHKLSQTVEYEDVDQKQIVREEWSDIHRQFHHELISACPNQVLLDICRRLWDLSEFYRHYSVPQQSNRDGRAEHKALTDAVLTRNTDLAVDILGKHIQLTVDLVLKHR</sequence>
<dbReference type="PROSITE" id="PS50949">
    <property type="entry name" value="HTH_GNTR"/>
    <property type="match status" value="1"/>
</dbReference>
<dbReference type="InterPro" id="IPR011711">
    <property type="entry name" value="GntR_C"/>
</dbReference>
<dbReference type="CDD" id="cd07377">
    <property type="entry name" value="WHTH_GntR"/>
    <property type="match status" value="1"/>
</dbReference>
<dbReference type="SUPFAM" id="SSF48008">
    <property type="entry name" value="GntR ligand-binding domain-like"/>
    <property type="match status" value="1"/>
</dbReference>
<accession>A0ABW3SK45</accession>
<dbReference type="SMART" id="SM00345">
    <property type="entry name" value="HTH_GNTR"/>
    <property type="match status" value="1"/>
</dbReference>
<evidence type="ECO:0000256" key="1">
    <source>
        <dbReference type="ARBA" id="ARBA00023015"/>
    </source>
</evidence>
<gene>
    <name evidence="5" type="ORF">ACFQ2Z_22370</name>
</gene>
<evidence type="ECO:0000256" key="3">
    <source>
        <dbReference type="ARBA" id="ARBA00023163"/>
    </source>
</evidence>
<dbReference type="InterPro" id="IPR036388">
    <property type="entry name" value="WH-like_DNA-bd_sf"/>
</dbReference>
<dbReference type="EMBL" id="JBHTKZ010000068">
    <property type="protein sequence ID" value="MFD1184085.1"/>
    <property type="molecule type" value="Genomic_DNA"/>
</dbReference>
<dbReference type="Proteomes" id="UP001597211">
    <property type="component" value="Unassembled WGS sequence"/>
</dbReference>
<proteinExistence type="predicted"/>
<protein>
    <submittedName>
        <fullName evidence="5">GntR family transcriptional regulator</fullName>
    </submittedName>
</protein>
<keyword evidence="6" id="KW-1185">Reference proteome</keyword>
<name>A0ABW3SK45_9BACL</name>
<keyword evidence="2" id="KW-0238">DNA-binding</keyword>
<dbReference type="Gene3D" id="1.20.120.530">
    <property type="entry name" value="GntR ligand-binding domain-like"/>
    <property type="match status" value="1"/>
</dbReference>
<evidence type="ECO:0000313" key="5">
    <source>
        <dbReference type="EMBL" id="MFD1184085.1"/>
    </source>
</evidence>
<dbReference type="RefSeq" id="WP_379267078.1">
    <property type="nucleotide sequence ID" value="NZ_JBHTKZ010000068.1"/>
</dbReference>
<comment type="caution">
    <text evidence="5">The sequence shown here is derived from an EMBL/GenBank/DDBJ whole genome shotgun (WGS) entry which is preliminary data.</text>
</comment>
<dbReference type="PANTHER" id="PTHR43537">
    <property type="entry name" value="TRANSCRIPTIONAL REGULATOR, GNTR FAMILY"/>
    <property type="match status" value="1"/>
</dbReference>
<keyword evidence="1" id="KW-0805">Transcription regulation</keyword>
<feature type="domain" description="HTH gntR-type" evidence="4">
    <location>
        <begin position="31"/>
        <end position="98"/>
    </location>
</feature>
<evidence type="ECO:0000256" key="2">
    <source>
        <dbReference type="ARBA" id="ARBA00023125"/>
    </source>
</evidence>
<organism evidence="5 6">
    <name type="scientific">Paenibacillus timonensis</name>
    <dbReference type="NCBI Taxonomy" id="225915"/>
    <lineage>
        <taxon>Bacteria</taxon>
        <taxon>Bacillati</taxon>
        <taxon>Bacillota</taxon>
        <taxon>Bacilli</taxon>
        <taxon>Bacillales</taxon>
        <taxon>Paenibacillaceae</taxon>
        <taxon>Paenibacillus</taxon>
    </lineage>
</organism>
<dbReference type="InterPro" id="IPR008920">
    <property type="entry name" value="TF_FadR/GntR_C"/>
</dbReference>